<evidence type="ECO:0000256" key="10">
    <source>
        <dbReference type="ARBA" id="ARBA00023277"/>
    </source>
</evidence>
<dbReference type="FunFam" id="3.40.50.2000:FF:000003">
    <property type="entry name" value="Alpha-1,4 glucan phosphorylase"/>
    <property type="match status" value="1"/>
</dbReference>
<evidence type="ECO:0000256" key="4">
    <source>
        <dbReference type="ARBA" id="ARBA00006047"/>
    </source>
</evidence>
<dbReference type="Pfam" id="PF00343">
    <property type="entry name" value="Phosphorylase"/>
    <property type="match status" value="1"/>
</dbReference>
<comment type="cofactor">
    <cofactor evidence="2 13">
        <name>pyridoxal 5'-phosphate</name>
        <dbReference type="ChEBI" id="CHEBI:597326"/>
    </cofactor>
</comment>
<dbReference type="SUPFAM" id="SSF53756">
    <property type="entry name" value="UDP-Glycosyltransferase/glycogen phosphorylase"/>
    <property type="match status" value="1"/>
</dbReference>
<dbReference type="PROSITE" id="PS00102">
    <property type="entry name" value="PHOSPHORYLASE"/>
    <property type="match status" value="1"/>
</dbReference>
<dbReference type="PANTHER" id="PTHR11468:SF3">
    <property type="entry name" value="GLYCOGEN PHOSPHORYLASE, LIVER FORM"/>
    <property type="match status" value="1"/>
</dbReference>
<evidence type="ECO:0000256" key="1">
    <source>
        <dbReference type="ARBA" id="ARBA00001275"/>
    </source>
</evidence>
<organism evidence="14 15">
    <name type="scientific">Pontibacillus yanchengensis</name>
    <dbReference type="NCBI Taxonomy" id="462910"/>
    <lineage>
        <taxon>Bacteria</taxon>
        <taxon>Bacillati</taxon>
        <taxon>Bacillota</taxon>
        <taxon>Bacilli</taxon>
        <taxon>Bacillales</taxon>
        <taxon>Bacillaceae</taxon>
        <taxon>Pontibacillus</taxon>
    </lineage>
</organism>
<dbReference type="InterPro" id="IPR000811">
    <property type="entry name" value="Glyco_trans_35"/>
</dbReference>
<evidence type="ECO:0000256" key="7">
    <source>
        <dbReference type="ARBA" id="ARBA00022676"/>
    </source>
</evidence>
<dbReference type="GO" id="GO:0008184">
    <property type="term" value="F:glycogen phosphorylase activity"/>
    <property type="evidence" value="ECO:0007669"/>
    <property type="project" value="InterPro"/>
</dbReference>
<keyword evidence="10 13" id="KW-0119">Carbohydrate metabolism</keyword>
<reference evidence="14 15" key="1">
    <citation type="submission" date="2019-11" db="EMBL/GenBank/DDBJ databases">
        <title>Genome sequences of 17 halophilic strains isolated from different environments.</title>
        <authorList>
            <person name="Furrow R.E."/>
        </authorList>
    </citation>
    <scope>NUCLEOTIDE SEQUENCE [LARGE SCALE GENOMIC DNA]</scope>
    <source>
        <strain evidence="14 15">22514_16_FS</strain>
    </source>
</reference>
<name>A0A6I4ZXN1_9BACI</name>
<comment type="function">
    <text evidence="13">Allosteric enzyme that catalyzes the rate-limiting step in glycogen catabolism, the phosphorolytic cleavage of glycogen to produce glucose-1-phosphate, and plays a central role in maintaining cellular and organismal glucose homeostasis.</text>
</comment>
<dbReference type="InterPro" id="IPR011833">
    <property type="entry name" value="Glycg_phsphrylas"/>
</dbReference>
<dbReference type="PANTHER" id="PTHR11468">
    <property type="entry name" value="GLYCOGEN PHOSPHORYLASE"/>
    <property type="match status" value="1"/>
</dbReference>
<dbReference type="AlphaFoldDB" id="A0A6I4ZXN1"/>
<evidence type="ECO:0000256" key="9">
    <source>
        <dbReference type="ARBA" id="ARBA00022898"/>
    </source>
</evidence>
<gene>
    <name evidence="14" type="primary">glgP</name>
    <name evidence="14" type="ORF">GLW05_14735</name>
</gene>
<evidence type="ECO:0000313" key="15">
    <source>
        <dbReference type="Proteomes" id="UP000468638"/>
    </source>
</evidence>
<comment type="function">
    <text evidence="11">Phosphorylase is an important allosteric enzyme in carbohydrate metabolism. Enzymes from different sources differ in their regulatory mechanisms and in their natural substrates. However, all known phosphorylases share catalytic and structural properties.</text>
</comment>
<dbReference type="FunFam" id="3.40.50.2000:FF:000153">
    <property type="entry name" value="Alpha-1,4 glucan phosphorylase"/>
    <property type="match status" value="1"/>
</dbReference>
<dbReference type="CDD" id="cd04300">
    <property type="entry name" value="GT35_Glycogen_Phosphorylase"/>
    <property type="match status" value="1"/>
</dbReference>
<feature type="modified residue" description="N6-(pyridoxal phosphate)lysine" evidence="12">
    <location>
        <position position="655"/>
    </location>
</feature>
<evidence type="ECO:0000256" key="12">
    <source>
        <dbReference type="PIRSR" id="PIRSR000460-1"/>
    </source>
</evidence>
<evidence type="ECO:0000256" key="5">
    <source>
        <dbReference type="ARBA" id="ARBA00022490"/>
    </source>
</evidence>
<protein>
    <recommendedName>
        <fullName evidence="13">Alpha-1,4 glucan phosphorylase</fullName>
        <ecNumber evidence="13">2.4.1.1</ecNumber>
    </recommendedName>
</protein>
<sequence length="808" mass="92499">MFQHKNSFKEAFLERLVNIHGKGVEETTLADKYVTLGSMVREYVSRNWIATNDQYRENGDKQVYYLSMEFLLGKLLKSNLMNLGIRDVCQEGFADLGIDLEEVEAQEPDAGLGNGGLGRLAACFLDSMASLHLPGHGCGIRYKYGLFEQKIIDGYQVEIPDYWLREGNVWEVRKSDKTVEVRFWGEVQSREEGGAIHFDHVNYEPVLAVPYDVPVVGYHNQTVNSLRLWSAESAIKDFDFGHLNHKHYHKMIEYKRATEAISEFLYPDDSTLEGKQLRLKQQYFLVSASLQSILCRFKRMHPNIKELPKKIALHINDTHPVLAVPELMRILMDQEGLSWEAAWSITTETISYTNHTILAEALERWPIDIMKPLLPRIFMIINEINERFCRSLWDEYPGEWDRIRGMAILADGYVNMANLAIVGSHSVNGVSELHSTILKQDLMHNFYEREPHKFNNKTNGITHRRWLMQANPGLTSVIKDTIGTSWVENPSDLIQLVPYANDPGLHEQLELVKKHSKGKLANVIQRDYGIKVDPNSIFDVHIKRMHAYKRQLLNVFHIMDLYRRLKENPNASITPRTFIFGGKAAPSYHLAKSIVKLIHTIANVINHDTSIRDQIKVVFIRNYGVSDAELIIPAADISEQISTASKEASGTGNMKFMMNGAITIGTNDGANIEMAEAVGMENIFLFGLKPEEVLAYYEHGGYHARDLYNRDPRIKTILDQMVNGTFVKEDVDFKSIYYSLIDYDEYFVLKDFASYIEAQAAIAKCYKNKTEWLTKSVYNIANSGIFSSDRTIREYANGIWNVKQVLIK</sequence>
<evidence type="ECO:0000256" key="11">
    <source>
        <dbReference type="ARBA" id="ARBA00025174"/>
    </source>
</evidence>
<dbReference type="RefSeq" id="WP_160909938.1">
    <property type="nucleotide sequence ID" value="NZ_WMEQ01000012.1"/>
</dbReference>
<comment type="catalytic activity">
    <reaction evidence="1 13">
        <text>[(1-&gt;4)-alpha-D-glucosyl](n) + phosphate = [(1-&gt;4)-alpha-D-glucosyl](n-1) + alpha-D-glucose 1-phosphate</text>
        <dbReference type="Rhea" id="RHEA:41732"/>
        <dbReference type="Rhea" id="RHEA-COMP:9584"/>
        <dbReference type="Rhea" id="RHEA-COMP:9586"/>
        <dbReference type="ChEBI" id="CHEBI:15444"/>
        <dbReference type="ChEBI" id="CHEBI:43474"/>
        <dbReference type="ChEBI" id="CHEBI:58601"/>
        <dbReference type="EC" id="2.4.1.1"/>
    </reaction>
</comment>
<dbReference type="Gene3D" id="3.40.50.2000">
    <property type="entry name" value="Glycogen Phosphorylase B"/>
    <property type="match status" value="2"/>
</dbReference>
<keyword evidence="5" id="KW-0963">Cytoplasm</keyword>
<evidence type="ECO:0000256" key="8">
    <source>
        <dbReference type="ARBA" id="ARBA00022679"/>
    </source>
</evidence>
<dbReference type="GO" id="GO:0005980">
    <property type="term" value="P:glycogen catabolic process"/>
    <property type="evidence" value="ECO:0007669"/>
    <property type="project" value="TreeGrafter"/>
</dbReference>
<dbReference type="InterPro" id="IPR035090">
    <property type="entry name" value="Pyridoxal_P_attach_site"/>
</dbReference>
<evidence type="ECO:0000256" key="3">
    <source>
        <dbReference type="ARBA" id="ARBA00004496"/>
    </source>
</evidence>
<dbReference type="PIRSF" id="PIRSF000460">
    <property type="entry name" value="Pprylas_GlgP"/>
    <property type="match status" value="1"/>
</dbReference>
<evidence type="ECO:0000256" key="2">
    <source>
        <dbReference type="ARBA" id="ARBA00001933"/>
    </source>
</evidence>
<dbReference type="GO" id="GO:0030170">
    <property type="term" value="F:pyridoxal phosphate binding"/>
    <property type="evidence" value="ECO:0007669"/>
    <property type="project" value="InterPro"/>
</dbReference>
<evidence type="ECO:0000313" key="14">
    <source>
        <dbReference type="EMBL" id="MYL34848.1"/>
    </source>
</evidence>
<dbReference type="OrthoDB" id="9760804at2"/>
<evidence type="ECO:0000256" key="13">
    <source>
        <dbReference type="RuleBase" id="RU000587"/>
    </source>
</evidence>
<evidence type="ECO:0000256" key="6">
    <source>
        <dbReference type="ARBA" id="ARBA00022533"/>
    </source>
</evidence>
<comment type="caution">
    <text evidence="14">The sequence shown here is derived from an EMBL/GenBank/DDBJ whole genome shotgun (WGS) entry which is preliminary data.</text>
</comment>
<keyword evidence="9 12" id="KW-0663">Pyridoxal phosphate</keyword>
<keyword evidence="8 13" id="KW-0808">Transferase</keyword>
<dbReference type="NCBIfam" id="TIGR02093">
    <property type="entry name" value="P_ylase"/>
    <property type="match status" value="1"/>
</dbReference>
<comment type="subcellular location">
    <subcellularLocation>
        <location evidence="3">Cytoplasm</location>
    </subcellularLocation>
</comment>
<proteinExistence type="inferred from homology"/>
<accession>A0A6I4ZXN1</accession>
<comment type="similarity">
    <text evidence="4 13">Belongs to the glycogen phosphorylase family.</text>
</comment>
<dbReference type="EC" id="2.4.1.1" evidence="13"/>
<dbReference type="Proteomes" id="UP000468638">
    <property type="component" value="Unassembled WGS sequence"/>
</dbReference>
<dbReference type="GO" id="GO:0005737">
    <property type="term" value="C:cytoplasm"/>
    <property type="evidence" value="ECO:0007669"/>
    <property type="project" value="UniProtKB-SubCell"/>
</dbReference>
<keyword evidence="7 13" id="KW-0328">Glycosyltransferase</keyword>
<keyword evidence="6" id="KW-0021">Allosteric enzyme</keyword>
<dbReference type="EMBL" id="WMEQ01000012">
    <property type="protein sequence ID" value="MYL34848.1"/>
    <property type="molecule type" value="Genomic_DNA"/>
</dbReference>